<evidence type="ECO:0000313" key="3">
    <source>
        <dbReference type="Proteomes" id="UP001458880"/>
    </source>
</evidence>
<evidence type="ECO:0000256" key="1">
    <source>
        <dbReference type="SAM" id="MobiDB-lite"/>
    </source>
</evidence>
<proteinExistence type="predicted"/>
<organism evidence="2 3">
    <name type="scientific">Popillia japonica</name>
    <name type="common">Japanese beetle</name>
    <dbReference type="NCBI Taxonomy" id="7064"/>
    <lineage>
        <taxon>Eukaryota</taxon>
        <taxon>Metazoa</taxon>
        <taxon>Ecdysozoa</taxon>
        <taxon>Arthropoda</taxon>
        <taxon>Hexapoda</taxon>
        <taxon>Insecta</taxon>
        <taxon>Pterygota</taxon>
        <taxon>Neoptera</taxon>
        <taxon>Endopterygota</taxon>
        <taxon>Coleoptera</taxon>
        <taxon>Polyphaga</taxon>
        <taxon>Scarabaeiformia</taxon>
        <taxon>Scarabaeidae</taxon>
        <taxon>Rutelinae</taxon>
        <taxon>Popillia</taxon>
    </lineage>
</organism>
<dbReference type="AlphaFoldDB" id="A0AAW1MED2"/>
<gene>
    <name evidence="2" type="ORF">QE152_g7775</name>
</gene>
<reference evidence="2 3" key="1">
    <citation type="journal article" date="2024" name="BMC Genomics">
        <title>De novo assembly and annotation of Popillia japonica's genome with initial clues to its potential as an invasive pest.</title>
        <authorList>
            <person name="Cucini C."/>
            <person name="Boschi S."/>
            <person name="Funari R."/>
            <person name="Cardaioli E."/>
            <person name="Iannotti N."/>
            <person name="Marturano G."/>
            <person name="Paoli F."/>
            <person name="Bruttini M."/>
            <person name="Carapelli A."/>
            <person name="Frati F."/>
            <person name="Nardi F."/>
        </authorList>
    </citation>
    <scope>NUCLEOTIDE SEQUENCE [LARGE SCALE GENOMIC DNA]</scope>
    <source>
        <strain evidence="2">DMR45628</strain>
    </source>
</reference>
<dbReference type="Proteomes" id="UP001458880">
    <property type="component" value="Unassembled WGS sequence"/>
</dbReference>
<accession>A0AAW1MED2</accession>
<keyword evidence="3" id="KW-1185">Reference proteome</keyword>
<comment type="caution">
    <text evidence="2">The sequence shown here is derived from an EMBL/GenBank/DDBJ whole genome shotgun (WGS) entry which is preliminary data.</text>
</comment>
<protein>
    <submittedName>
        <fullName evidence="2">Uncharacterized protein</fullName>
    </submittedName>
</protein>
<feature type="region of interest" description="Disordered" evidence="1">
    <location>
        <begin position="1"/>
        <end position="29"/>
    </location>
</feature>
<evidence type="ECO:0000313" key="2">
    <source>
        <dbReference type="EMBL" id="KAK9744443.1"/>
    </source>
</evidence>
<name>A0AAW1MED2_POPJA</name>
<dbReference type="EMBL" id="JASPKY010000058">
    <property type="protein sequence ID" value="KAK9744443.1"/>
    <property type="molecule type" value="Genomic_DNA"/>
</dbReference>
<sequence length="116" mass="13273">MNTHFPRATQRDMILSGLPATPSIQSEQELPTPVKVKVRWRQTDFSDALCDYDEFQEMEHLLLRRLCPSASTLDDLSISKENAEDAVRTGLNKSKLWTRQSESKVPFGSCLVKELY</sequence>